<keyword evidence="7" id="KW-1185">Reference proteome</keyword>
<dbReference type="InterPro" id="IPR006480">
    <property type="entry name" value="Phage_holin_4_1"/>
</dbReference>
<evidence type="ECO:0000313" key="6">
    <source>
        <dbReference type="EMBL" id="MBC5668533.1"/>
    </source>
</evidence>
<protein>
    <submittedName>
        <fullName evidence="6">Phage holin family protein</fullName>
    </submittedName>
</protein>
<comment type="caution">
    <text evidence="6">The sequence shown here is derived from an EMBL/GenBank/DDBJ whole genome shotgun (WGS) entry which is preliminary data.</text>
</comment>
<evidence type="ECO:0000256" key="3">
    <source>
        <dbReference type="ARBA" id="ARBA00022989"/>
    </source>
</evidence>
<feature type="transmembrane region" description="Helical" evidence="5">
    <location>
        <begin position="96"/>
        <end position="115"/>
    </location>
</feature>
<dbReference type="RefSeq" id="WP_186840567.1">
    <property type="nucleotide sequence ID" value="NZ_JACOOZ010000008.1"/>
</dbReference>
<dbReference type="NCBIfam" id="TIGR01593">
    <property type="entry name" value="holin_tox_secr"/>
    <property type="match status" value="1"/>
</dbReference>
<keyword evidence="4 5" id="KW-0472">Membrane</keyword>
<evidence type="ECO:0000256" key="1">
    <source>
        <dbReference type="ARBA" id="ARBA00004141"/>
    </source>
</evidence>
<evidence type="ECO:0000313" key="7">
    <source>
        <dbReference type="Proteomes" id="UP000597877"/>
    </source>
</evidence>
<name>A0ABR7F4J3_9FIRM</name>
<evidence type="ECO:0000256" key="5">
    <source>
        <dbReference type="SAM" id="Phobius"/>
    </source>
</evidence>
<proteinExistence type="predicted"/>
<evidence type="ECO:0000256" key="4">
    <source>
        <dbReference type="ARBA" id="ARBA00023136"/>
    </source>
</evidence>
<keyword evidence="2 5" id="KW-0812">Transmembrane</keyword>
<keyword evidence="3 5" id="KW-1133">Transmembrane helix</keyword>
<feature type="transmembrane region" description="Helical" evidence="5">
    <location>
        <begin position="68"/>
        <end position="84"/>
    </location>
</feature>
<dbReference type="Pfam" id="PF05105">
    <property type="entry name" value="Phage_holin_4_1"/>
    <property type="match status" value="1"/>
</dbReference>
<dbReference type="Proteomes" id="UP000597877">
    <property type="component" value="Unassembled WGS sequence"/>
</dbReference>
<evidence type="ECO:0000256" key="2">
    <source>
        <dbReference type="ARBA" id="ARBA00022692"/>
    </source>
</evidence>
<comment type="subcellular location">
    <subcellularLocation>
        <location evidence="1">Membrane</location>
        <topology evidence="1">Multi-pass membrane protein</topology>
    </subcellularLocation>
</comment>
<organism evidence="6 7">
    <name type="scientific">Eubacterium segne</name>
    <dbReference type="NCBI Taxonomy" id="2763045"/>
    <lineage>
        <taxon>Bacteria</taxon>
        <taxon>Bacillati</taxon>
        <taxon>Bacillota</taxon>
        <taxon>Clostridia</taxon>
        <taxon>Eubacteriales</taxon>
        <taxon>Eubacteriaceae</taxon>
        <taxon>Eubacterium</taxon>
    </lineage>
</organism>
<reference evidence="6 7" key="1">
    <citation type="submission" date="2020-08" db="EMBL/GenBank/DDBJ databases">
        <title>Genome public.</title>
        <authorList>
            <person name="Liu C."/>
            <person name="Sun Q."/>
        </authorList>
    </citation>
    <scope>NUCLEOTIDE SEQUENCE [LARGE SCALE GENOMIC DNA]</scope>
    <source>
        <strain evidence="6 7">BX4</strain>
    </source>
</reference>
<accession>A0ABR7F4J3</accession>
<dbReference type="EMBL" id="JACOOZ010000008">
    <property type="protein sequence ID" value="MBC5668533.1"/>
    <property type="molecule type" value="Genomic_DNA"/>
</dbReference>
<sequence>MDKANLLKKIVGAISSVLSSMLGILYIPVLLLVTCNVVDYTTGLIAAKYRDDGTISSYKSFRGIFKKISMWMLVVVGVVVDQLLKYTTDTIGLKFPFQFLIACIVAVWLICNELISILENIKDAGVNIPAFLLPLVKNIKSQTEASVNMENEDKEK</sequence>
<gene>
    <name evidence="6" type="ORF">H8S00_11175</name>
</gene>